<keyword evidence="3 9" id="KW-0436">Ligase</keyword>
<dbReference type="PANTHER" id="PTHR38761">
    <property type="entry name" value="GLUTAMATE--CYSTEINE LIGASE"/>
    <property type="match status" value="1"/>
</dbReference>
<dbReference type="GO" id="GO:0004357">
    <property type="term" value="F:glutamate-cysteine ligase activity"/>
    <property type="evidence" value="ECO:0007669"/>
    <property type="project" value="UniProtKB-EC"/>
</dbReference>
<comment type="catalytic activity">
    <reaction evidence="8">
        <text>L-cysteine + L-glutamate + ATP = gamma-L-glutamyl-L-cysteine + ADP + phosphate + H(+)</text>
        <dbReference type="Rhea" id="RHEA:13285"/>
        <dbReference type="ChEBI" id="CHEBI:15378"/>
        <dbReference type="ChEBI" id="CHEBI:29985"/>
        <dbReference type="ChEBI" id="CHEBI:30616"/>
        <dbReference type="ChEBI" id="CHEBI:35235"/>
        <dbReference type="ChEBI" id="CHEBI:43474"/>
        <dbReference type="ChEBI" id="CHEBI:58173"/>
        <dbReference type="ChEBI" id="CHEBI:456216"/>
        <dbReference type="EC" id="6.3.2.2"/>
    </reaction>
</comment>
<keyword evidence="5" id="KW-0547">Nucleotide-binding</keyword>
<evidence type="ECO:0000256" key="5">
    <source>
        <dbReference type="ARBA" id="ARBA00022741"/>
    </source>
</evidence>
<dbReference type="SUPFAM" id="SSF56059">
    <property type="entry name" value="Glutathione synthetase ATP-binding domain-like"/>
    <property type="match status" value="1"/>
</dbReference>
<dbReference type="InterPro" id="IPR040657">
    <property type="entry name" value="GshAB_ATP-grasp"/>
</dbReference>
<dbReference type="Proteomes" id="UP000078582">
    <property type="component" value="Chromosome"/>
</dbReference>
<dbReference type="GO" id="GO:0046872">
    <property type="term" value="F:metal ion binding"/>
    <property type="evidence" value="ECO:0007669"/>
    <property type="project" value="InterPro"/>
</dbReference>
<keyword evidence="6" id="KW-0067">ATP-binding</keyword>
<dbReference type="EMBL" id="CP014873">
    <property type="protein sequence ID" value="ANK63174.1"/>
    <property type="molecule type" value="Genomic_DNA"/>
</dbReference>
<dbReference type="GO" id="GO:0005829">
    <property type="term" value="C:cytosol"/>
    <property type="evidence" value="ECO:0007669"/>
    <property type="project" value="TreeGrafter"/>
</dbReference>
<evidence type="ECO:0000256" key="1">
    <source>
        <dbReference type="ARBA" id="ARBA00005006"/>
    </source>
</evidence>
<dbReference type="OrthoDB" id="9803907at2"/>
<dbReference type="AlphaFoldDB" id="A0A192H2Y2"/>
<dbReference type="NCBIfam" id="NF002688">
    <property type="entry name" value="PRK02471.1"/>
    <property type="match status" value="1"/>
</dbReference>
<dbReference type="Pfam" id="PF04262">
    <property type="entry name" value="Glu_cys_ligase"/>
    <property type="match status" value="1"/>
</dbReference>
<dbReference type="STRING" id="375175.AYR53_10595"/>
<reference evidence="10 11" key="1">
    <citation type="submission" date="2016-03" db="EMBL/GenBank/DDBJ databases">
        <title>Pediococcus and Lactobacillus from brewery environment - whole genome sequencing and assembly.</title>
        <authorList>
            <person name="Behr J."/>
            <person name="Geissler A.J."/>
            <person name="Vogel R.F."/>
        </authorList>
    </citation>
    <scope>NUCLEOTIDE SEQUENCE [LARGE SCALE GENOMIC DNA]</scope>
    <source>
        <strain evidence="10 11">TMW 1.1989</strain>
    </source>
</reference>
<evidence type="ECO:0000256" key="4">
    <source>
        <dbReference type="ARBA" id="ARBA00022684"/>
    </source>
</evidence>
<dbReference type="SUPFAM" id="SSF55931">
    <property type="entry name" value="Glutamine synthetase/guanido kinase"/>
    <property type="match status" value="1"/>
</dbReference>
<dbReference type="UniPathway" id="UPA00142">
    <property type="reaction ID" value="UER00209"/>
</dbReference>
<evidence type="ECO:0000256" key="7">
    <source>
        <dbReference type="ARBA" id="ARBA00023268"/>
    </source>
</evidence>
<evidence type="ECO:0000256" key="2">
    <source>
        <dbReference type="ARBA" id="ARBA00012220"/>
    </source>
</evidence>
<dbReference type="Gene3D" id="3.30.590.20">
    <property type="match status" value="1"/>
</dbReference>
<sequence>MLNHLGKQIQKFQRFPFLYEGQFGLEKEAQRVTTAGELATTKHPASLGSSRSHPYLKTNFAETQTKVVTDRFSSIHKMYQQLQGLDAVLTQNLAPTERLWPLSMPPQLPADQTIKLTTVTAQKHAYRKQLIAKDGLKQQMISAIRLNFSLPTRLLLVLYEDHYQDKYDSYLEFHNAAYLKVAQNYQRYRYILTYLFGASPLAETNFYQSGQAKPAKLVRSLASSQKYGYANQTASQISFASLAQYVQGITTYVRQGKLANSREFSVPVQLQGRKLSKLTSEGVTYLELSNLELDPFTLDGISEVDLDFMQIFFIYMLILPSMPQQKLTSILQLAAEQHEQVALEDPTKASTLQAQLTEFIQEMQKFSVDFAAPHRLQIAVKRMAERVIDFKKTPAYLLSQQVSQQSLSQFAVKQANAAYTQQTQAVYQLRGYQDLSLSTQALLRAAFQAGLQVEVLDRQDNLVKLSYQEQTEIIKQGSLTSKDNQLGGELSANKTVLKKLLGAAGFAVPMSAEYRTQATALTDFPDYAKRGVVVKPRRGHSGAGVTVFKLPPKRAAYAVAVSTAFKFDRTIMVESFVAGSQYRFLVIGGKVKAVLEQIPANVVGDGRSTIQQLIEKKNLTRGEKQTKPMEKIPLDGATLANLTQQGLQLTTIPVRGNLVYLGDTANPVTGGDAVDMTTDVDVSYCHLAERVAAELKLTVAGVDLFIDNPYKAVTDEHPELGMVLSVTNQPSLIEHLFPYFGEAQPVAQQLLQFLFPKAFH</sequence>
<keyword evidence="11" id="KW-1185">Reference proteome</keyword>
<comment type="pathway">
    <text evidence="1">Sulfur metabolism; glutathione biosynthesis; glutathione from L-cysteine and L-glutamate: step 1/2.</text>
</comment>
<evidence type="ECO:0000256" key="3">
    <source>
        <dbReference type="ARBA" id="ARBA00022598"/>
    </source>
</evidence>
<dbReference type="EC" id="6.3.2.2" evidence="2"/>
<dbReference type="Gene3D" id="3.30.470.20">
    <property type="entry name" value="ATP-grasp fold, B domain"/>
    <property type="match status" value="1"/>
</dbReference>
<organism evidence="10 11">
    <name type="scientific">Loigolactobacillus backii</name>
    <dbReference type="NCBI Taxonomy" id="375175"/>
    <lineage>
        <taxon>Bacteria</taxon>
        <taxon>Bacillati</taxon>
        <taxon>Bacillota</taxon>
        <taxon>Bacilli</taxon>
        <taxon>Lactobacillales</taxon>
        <taxon>Lactobacillaceae</taxon>
        <taxon>Loigolactobacillus</taxon>
    </lineage>
</organism>
<evidence type="ECO:0000313" key="11">
    <source>
        <dbReference type="Proteomes" id="UP000078582"/>
    </source>
</evidence>
<comment type="similarity">
    <text evidence="9">Belongs to the glutamate--cysteine ligase type 1 family.</text>
</comment>
<evidence type="ECO:0000256" key="9">
    <source>
        <dbReference type="RuleBase" id="RU003544"/>
    </source>
</evidence>
<protein>
    <recommendedName>
        <fullName evidence="2">glutamate--cysteine ligase</fullName>
        <ecNumber evidence="2">6.3.2.2</ecNumber>
    </recommendedName>
</protein>
<dbReference type="InterPro" id="IPR007370">
    <property type="entry name" value="Glu_cys_ligase"/>
</dbReference>
<dbReference type="InterPro" id="IPR011761">
    <property type="entry name" value="ATP-grasp"/>
</dbReference>
<accession>A0A192H2Y2</accession>
<name>A0A192H2Y2_9LACO</name>
<keyword evidence="4 9" id="KW-0317">Glutathione biosynthesis</keyword>
<dbReference type="InterPro" id="IPR006334">
    <property type="entry name" value="Glut_cys_ligase"/>
</dbReference>
<gene>
    <name evidence="10" type="ORF">AYR53_10595</name>
</gene>
<dbReference type="InterPro" id="IPR014746">
    <property type="entry name" value="Gln_synth/guanido_kin_cat_dom"/>
</dbReference>
<keyword evidence="7" id="KW-0511">Multifunctional enzyme</keyword>
<dbReference type="Pfam" id="PF18419">
    <property type="entry name" value="ATP-grasp_6"/>
    <property type="match status" value="1"/>
</dbReference>
<dbReference type="GO" id="GO:0006750">
    <property type="term" value="P:glutathione biosynthetic process"/>
    <property type="evidence" value="ECO:0007669"/>
    <property type="project" value="UniProtKB-UniPathway"/>
</dbReference>
<dbReference type="PANTHER" id="PTHR38761:SF1">
    <property type="entry name" value="GLUTAMATE--CYSTEINE LIGASE"/>
    <property type="match status" value="1"/>
</dbReference>
<evidence type="ECO:0000313" key="10">
    <source>
        <dbReference type="EMBL" id="ANK63174.1"/>
    </source>
</evidence>
<dbReference type="RefSeq" id="WP_068280356.1">
    <property type="nucleotide sequence ID" value="NZ_CP014873.1"/>
</dbReference>
<evidence type="ECO:0000256" key="6">
    <source>
        <dbReference type="ARBA" id="ARBA00022840"/>
    </source>
</evidence>
<dbReference type="PROSITE" id="PS50975">
    <property type="entry name" value="ATP_GRASP"/>
    <property type="match status" value="1"/>
</dbReference>
<proteinExistence type="inferred from homology"/>
<dbReference type="GeneID" id="42982707"/>
<evidence type="ECO:0000256" key="8">
    <source>
        <dbReference type="ARBA" id="ARBA00048819"/>
    </source>
</evidence>
<dbReference type="GO" id="GO:0005524">
    <property type="term" value="F:ATP binding"/>
    <property type="evidence" value="ECO:0007669"/>
    <property type="project" value="UniProtKB-UniRule"/>
</dbReference>